<keyword evidence="3" id="KW-0418">Kinase</keyword>
<dbReference type="PANTHER" id="PTHR34383">
    <property type="entry name" value="POLYPHOSPHATE:AMP PHOSPHOTRANSFERASE-RELATED"/>
    <property type="match status" value="1"/>
</dbReference>
<keyword evidence="6" id="KW-1185">Reference proteome</keyword>
<evidence type="ECO:0000256" key="3">
    <source>
        <dbReference type="ARBA" id="ARBA00022777"/>
    </source>
</evidence>
<reference evidence="5 6" key="1">
    <citation type="journal article" date="2019" name="Int. J. Syst. Evol. Microbiol.">
        <title>The Global Catalogue of Microorganisms (GCM) 10K type strain sequencing project: providing services to taxonomists for standard genome sequencing and annotation.</title>
        <authorList>
            <consortium name="The Broad Institute Genomics Platform"/>
            <consortium name="The Broad Institute Genome Sequencing Center for Infectious Disease"/>
            <person name="Wu L."/>
            <person name="Ma J."/>
        </authorList>
    </citation>
    <scope>NUCLEOTIDE SEQUENCE [LARGE SCALE GENOMIC DNA]</scope>
    <source>
        <strain evidence="5 6">JCM 14162</strain>
    </source>
</reference>
<proteinExistence type="inferred from homology"/>
<dbReference type="PANTHER" id="PTHR34383:SF3">
    <property type="entry name" value="POLYPHOSPHATE:AMP PHOSPHOTRANSFERASE"/>
    <property type="match status" value="1"/>
</dbReference>
<sequence length="265" mass="31133">MSKHIKLSDYEDGKKFDGDYSDALKEIQERLAHVHFEHIIHGNRTILVFEGWDAAGKGGCIRRMTAEWDPRYFEVYPIGAPTREEKDRHFLWRFWKRLPGSREIAVFDRSWYGRVLVERVEGYCSKADWKRGYDEINEFEAQQIDGGTNLVKLFFHVTQDAQDQRFADRLNTPDKRWKITKDDFRNRAKRDDYLEAMEDMFKQTDTRWAPWKVIDGNDKKAARIAAMTYVAETLEAALPKELPDADPELVKLAEEAFGYKPKTAE</sequence>
<dbReference type="InterPro" id="IPR016898">
    <property type="entry name" value="Polyphosphate_phosphotransfera"/>
</dbReference>
<dbReference type="EMBL" id="BAAAEM010000002">
    <property type="protein sequence ID" value="GAA0471740.1"/>
    <property type="molecule type" value="Genomic_DNA"/>
</dbReference>
<dbReference type="RefSeq" id="WP_229956358.1">
    <property type="nucleotide sequence ID" value="NZ_BAAAEM010000002.1"/>
</dbReference>
<dbReference type="SUPFAM" id="SSF52540">
    <property type="entry name" value="P-loop containing nucleoside triphosphate hydrolases"/>
    <property type="match status" value="1"/>
</dbReference>
<evidence type="ECO:0000256" key="1">
    <source>
        <dbReference type="ARBA" id="ARBA00009924"/>
    </source>
</evidence>
<feature type="domain" description="Polyphosphate kinase-2-related" evidence="4">
    <location>
        <begin position="19"/>
        <end position="238"/>
    </location>
</feature>
<protein>
    <recommendedName>
        <fullName evidence="4">Polyphosphate kinase-2-related domain-containing protein</fullName>
    </recommendedName>
</protein>
<dbReference type="PIRSF" id="PIRSF028756">
    <property type="entry name" value="PPK2_prd"/>
    <property type="match status" value="1"/>
</dbReference>
<dbReference type="Pfam" id="PF03976">
    <property type="entry name" value="PPK2"/>
    <property type="match status" value="1"/>
</dbReference>
<gene>
    <name evidence="5" type="ORF">GCM10009096_10970</name>
</gene>
<dbReference type="InterPro" id="IPR022488">
    <property type="entry name" value="PPK2-related"/>
</dbReference>
<evidence type="ECO:0000256" key="2">
    <source>
        <dbReference type="ARBA" id="ARBA00022679"/>
    </source>
</evidence>
<name>A0ABN1AAM4_9SPHN</name>
<dbReference type="Proteomes" id="UP001500713">
    <property type="component" value="Unassembled WGS sequence"/>
</dbReference>
<organism evidence="5 6">
    <name type="scientific">Parasphingorhabdus litoris</name>
    <dbReference type="NCBI Taxonomy" id="394733"/>
    <lineage>
        <taxon>Bacteria</taxon>
        <taxon>Pseudomonadati</taxon>
        <taxon>Pseudomonadota</taxon>
        <taxon>Alphaproteobacteria</taxon>
        <taxon>Sphingomonadales</taxon>
        <taxon>Sphingomonadaceae</taxon>
        <taxon>Parasphingorhabdus</taxon>
    </lineage>
</organism>
<dbReference type="Gene3D" id="3.40.50.300">
    <property type="entry name" value="P-loop containing nucleotide triphosphate hydrolases"/>
    <property type="match status" value="1"/>
</dbReference>
<comment type="caution">
    <text evidence="5">The sequence shown here is derived from an EMBL/GenBank/DDBJ whole genome shotgun (WGS) entry which is preliminary data.</text>
</comment>
<dbReference type="InterPro" id="IPR027417">
    <property type="entry name" value="P-loop_NTPase"/>
</dbReference>
<evidence type="ECO:0000259" key="4">
    <source>
        <dbReference type="Pfam" id="PF03976"/>
    </source>
</evidence>
<comment type="similarity">
    <text evidence="1">Belongs to the polyphosphate kinase 2 (PPK2) family. Class I subfamily.</text>
</comment>
<accession>A0ABN1AAM4</accession>
<evidence type="ECO:0000313" key="6">
    <source>
        <dbReference type="Proteomes" id="UP001500713"/>
    </source>
</evidence>
<keyword evidence="2" id="KW-0808">Transferase</keyword>
<evidence type="ECO:0000313" key="5">
    <source>
        <dbReference type="EMBL" id="GAA0471740.1"/>
    </source>
</evidence>